<dbReference type="EMBL" id="JANEYG010000002">
    <property type="protein sequence ID" value="KAJ8925155.1"/>
    <property type="molecule type" value="Genomic_DNA"/>
</dbReference>
<evidence type="ECO:0000313" key="2">
    <source>
        <dbReference type="EMBL" id="KAJ8925155.1"/>
    </source>
</evidence>
<organism evidence="2 3">
    <name type="scientific">Exocentrus adspersus</name>
    <dbReference type="NCBI Taxonomy" id="1586481"/>
    <lineage>
        <taxon>Eukaryota</taxon>
        <taxon>Metazoa</taxon>
        <taxon>Ecdysozoa</taxon>
        <taxon>Arthropoda</taxon>
        <taxon>Hexapoda</taxon>
        <taxon>Insecta</taxon>
        <taxon>Pterygota</taxon>
        <taxon>Neoptera</taxon>
        <taxon>Endopterygota</taxon>
        <taxon>Coleoptera</taxon>
        <taxon>Polyphaga</taxon>
        <taxon>Cucujiformia</taxon>
        <taxon>Chrysomeloidea</taxon>
        <taxon>Cerambycidae</taxon>
        <taxon>Lamiinae</taxon>
        <taxon>Acanthocinini</taxon>
        <taxon>Exocentrus</taxon>
    </lineage>
</organism>
<dbReference type="InterPro" id="IPR037924">
    <property type="entry name" value="Pelle_death"/>
</dbReference>
<dbReference type="SUPFAM" id="SSF47986">
    <property type="entry name" value="DEATH domain"/>
    <property type="match status" value="1"/>
</dbReference>
<dbReference type="AlphaFoldDB" id="A0AAV8WG83"/>
<dbReference type="Proteomes" id="UP001159042">
    <property type="component" value="Unassembled WGS sequence"/>
</dbReference>
<keyword evidence="3" id="KW-1185">Reference proteome</keyword>
<feature type="domain" description="Death" evidence="1">
    <location>
        <begin position="11"/>
        <end position="89"/>
    </location>
</feature>
<reference evidence="2 3" key="1">
    <citation type="journal article" date="2023" name="Insect Mol. Biol.">
        <title>Genome sequencing provides insights into the evolution of gene families encoding plant cell wall-degrading enzymes in longhorned beetles.</title>
        <authorList>
            <person name="Shin N.R."/>
            <person name="Okamura Y."/>
            <person name="Kirsch R."/>
            <person name="Pauchet Y."/>
        </authorList>
    </citation>
    <scope>NUCLEOTIDE SEQUENCE [LARGE SCALE GENOMIC DNA]</scope>
    <source>
        <strain evidence="2">EAD_L_NR</strain>
    </source>
</reference>
<evidence type="ECO:0000313" key="3">
    <source>
        <dbReference type="Proteomes" id="UP001159042"/>
    </source>
</evidence>
<dbReference type="InterPro" id="IPR000488">
    <property type="entry name" value="Death_dom"/>
</dbReference>
<sequence>MYIYHLPYEERKQLCHILDQNNRWEELGGSQMQYDMLTIESIRKEVYRGNSPSSELLTIWGHQNHTVLELFILLYRMKHYQAMTVIKKFVEEKYHCLIKDGEDLDALVRNLALNKKESNKCDSKIQQENFDCASEKILNAPQVLGLQSRESNESLVNPRLLQPRSPLPLGRLGTSKLFTAMDISNVAESAGPIPHILSQIITERDPFMRGLLYK</sequence>
<evidence type="ECO:0000259" key="1">
    <source>
        <dbReference type="Pfam" id="PF00531"/>
    </source>
</evidence>
<accession>A0AAV8WG83</accession>
<dbReference type="CDD" id="cd08307">
    <property type="entry name" value="Death_Pelle"/>
    <property type="match status" value="1"/>
</dbReference>
<dbReference type="InterPro" id="IPR011029">
    <property type="entry name" value="DEATH-like_dom_sf"/>
</dbReference>
<dbReference type="FunFam" id="1.10.533.10:FF:000094">
    <property type="entry name" value="Interleukin-1 receptor-associated kinase"/>
    <property type="match status" value="1"/>
</dbReference>
<protein>
    <recommendedName>
        <fullName evidence="1">Death domain-containing protein</fullName>
    </recommendedName>
</protein>
<dbReference type="Pfam" id="PF00531">
    <property type="entry name" value="Death"/>
    <property type="match status" value="1"/>
</dbReference>
<gene>
    <name evidence="2" type="ORF">NQ315_001340</name>
</gene>
<name>A0AAV8WG83_9CUCU</name>
<proteinExistence type="predicted"/>
<dbReference type="Gene3D" id="1.10.533.10">
    <property type="entry name" value="Death Domain, Fas"/>
    <property type="match status" value="1"/>
</dbReference>
<dbReference type="GO" id="GO:0007165">
    <property type="term" value="P:signal transduction"/>
    <property type="evidence" value="ECO:0007669"/>
    <property type="project" value="InterPro"/>
</dbReference>
<comment type="caution">
    <text evidence="2">The sequence shown here is derived from an EMBL/GenBank/DDBJ whole genome shotgun (WGS) entry which is preliminary data.</text>
</comment>